<keyword evidence="2 6" id="KW-0489">Methyltransferase</keyword>
<dbReference type="InterPro" id="IPR010280">
    <property type="entry name" value="U5_MeTrfase_fam"/>
</dbReference>
<dbReference type="PANTHER" id="PTHR11061">
    <property type="entry name" value="RNA M5U METHYLTRANSFERASE"/>
    <property type="match status" value="1"/>
</dbReference>
<reference evidence="8 9" key="1">
    <citation type="submission" date="2020-08" db="EMBL/GenBank/DDBJ databases">
        <title>Genomic Encyclopedia of Type Strains, Phase IV (KMG-IV): sequencing the most valuable type-strain genomes for metagenomic binning, comparative biology and taxonomic classification.</title>
        <authorList>
            <person name="Goeker M."/>
        </authorList>
    </citation>
    <scope>NUCLEOTIDE SEQUENCE [LARGE SCALE GENOMIC DNA]</scope>
    <source>
        <strain evidence="8 9">DSM 21793</strain>
    </source>
</reference>
<keyword evidence="1" id="KW-0408">Iron</keyword>
<dbReference type="Proteomes" id="UP000530564">
    <property type="component" value="Unassembled WGS sequence"/>
</dbReference>
<evidence type="ECO:0000256" key="2">
    <source>
        <dbReference type="ARBA" id="ARBA00022603"/>
    </source>
</evidence>
<dbReference type="InterPro" id="IPR012340">
    <property type="entry name" value="NA-bd_OB-fold"/>
</dbReference>
<keyword evidence="1" id="KW-0004">4Fe-4S</keyword>
<evidence type="ECO:0000256" key="6">
    <source>
        <dbReference type="PROSITE-ProRule" id="PRU01024"/>
    </source>
</evidence>
<evidence type="ECO:0000256" key="7">
    <source>
        <dbReference type="PROSITE-ProRule" id="PRU10015"/>
    </source>
</evidence>
<feature type="binding site" evidence="6">
    <location>
        <position position="360"/>
    </location>
    <ligand>
        <name>S-adenosyl-L-methionine</name>
        <dbReference type="ChEBI" id="CHEBI:59789"/>
    </ligand>
</feature>
<keyword evidence="1" id="KW-0479">Metal-binding</keyword>
<evidence type="ECO:0000256" key="5">
    <source>
        <dbReference type="ARBA" id="ARBA00023014"/>
    </source>
</evidence>
<dbReference type="GO" id="GO:0070475">
    <property type="term" value="P:rRNA base methylation"/>
    <property type="evidence" value="ECO:0007669"/>
    <property type="project" value="TreeGrafter"/>
</dbReference>
<evidence type="ECO:0000256" key="4">
    <source>
        <dbReference type="ARBA" id="ARBA00022691"/>
    </source>
</evidence>
<evidence type="ECO:0000256" key="1">
    <source>
        <dbReference type="ARBA" id="ARBA00022485"/>
    </source>
</evidence>
<keyword evidence="4 6" id="KW-0949">S-adenosyl-L-methionine</keyword>
<dbReference type="SUPFAM" id="SSF53335">
    <property type="entry name" value="S-adenosyl-L-methionine-dependent methyltransferases"/>
    <property type="match status" value="1"/>
</dbReference>
<gene>
    <name evidence="8" type="ORF">GGQ61_000380</name>
</gene>
<comment type="caution">
    <text evidence="8">The sequence shown here is derived from an EMBL/GenBank/DDBJ whole genome shotgun (WGS) entry which is preliminary data.</text>
</comment>
<dbReference type="GO" id="GO:0051539">
    <property type="term" value="F:4 iron, 4 sulfur cluster binding"/>
    <property type="evidence" value="ECO:0007669"/>
    <property type="project" value="UniProtKB-KW"/>
</dbReference>
<comment type="similarity">
    <text evidence="6">Belongs to the class I-like SAM-binding methyltransferase superfamily. RNA M5U methyltransferase family.</text>
</comment>
<organism evidence="8 9">
    <name type="scientific">Phenylobacterium haematophilum</name>
    <dbReference type="NCBI Taxonomy" id="98513"/>
    <lineage>
        <taxon>Bacteria</taxon>
        <taxon>Pseudomonadati</taxon>
        <taxon>Pseudomonadota</taxon>
        <taxon>Alphaproteobacteria</taxon>
        <taxon>Caulobacterales</taxon>
        <taxon>Caulobacteraceae</taxon>
        <taxon>Phenylobacterium</taxon>
    </lineage>
</organism>
<feature type="active site" description="Nucleophile" evidence="6">
    <location>
        <position position="386"/>
    </location>
</feature>
<dbReference type="InterPro" id="IPR030390">
    <property type="entry name" value="MeTrfase_TrmA_AS"/>
</dbReference>
<dbReference type="InterPro" id="IPR029063">
    <property type="entry name" value="SAM-dependent_MTases_sf"/>
</dbReference>
<feature type="binding site" evidence="6">
    <location>
        <position position="292"/>
    </location>
    <ligand>
        <name>S-adenosyl-L-methionine</name>
        <dbReference type="ChEBI" id="CHEBI:59789"/>
    </ligand>
</feature>
<sequence>MRRPRPHRARPTDAPSGPPVEVLIEAVGGEGDGIAAGPLYAPFTLPGERVRLAAGPQRREVEAILQASLQRVTPPCPHFGICGGCALQHWEHNAYLAWKVERLIGTLARERIETEVLPAFAAKPHTRRRLALHARQGKRDAARLGFKTRKSWDVVDISACPIADPALEAALPALRRLAAPLFEHPKSAPTLHVTLTATGIDVDISGVERKSGGLSADARMRMAEYAAAADFARVTMDGEVAYMARQPTVRIGAATVALPAGAFLQAVPEAEAAMGAMVVESAVGAERIADLFCGVGTFTFRLAGVAPVLAADGAAPAVRALSAAISTAPGLHGITAEARDLTRRPLLAEEMKRIDTVVFDPPRAGAAEQAAEIARSGVARAIGVSCNPATFVRDARTLIDAGFTLERVLPVDQFLWSPHVELVGVFTR</sequence>
<evidence type="ECO:0000256" key="3">
    <source>
        <dbReference type="ARBA" id="ARBA00022679"/>
    </source>
</evidence>
<accession>A0A839ZW96</accession>
<dbReference type="EC" id="2.1.1.190" evidence="8"/>
<dbReference type="Pfam" id="PF05958">
    <property type="entry name" value="tRNA_U5-meth_tr"/>
    <property type="match status" value="1"/>
</dbReference>
<keyword evidence="3 6" id="KW-0808">Transferase</keyword>
<dbReference type="Gene3D" id="2.40.50.140">
    <property type="entry name" value="Nucleic acid-binding proteins"/>
    <property type="match status" value="1"/>
</dbReference>
<evidence type="ECO:0000313" key="8">
    <source>
        <dbReference type="EMBL" id="MBB3889683.1"/>
    </source>
</evidence>
<keyword evidence="5" id="KW-0411">Iron-sulfur</keyword>
<dbReference type="AlphaFoldDB" id="A0A839ZW96"/>
<dbReference type="RefSeq" id="WP_183769683.1">
    <property type="nucleotide sequence ID" value="NZ_JACIDK010000001.1"/>
</dbReference>
<keyword evidence="9" id="KW-1185">Reference proteome</keyword>
<feature type="active site" evidence="7">
    <location>
        <position position="386"/>
    </location>
</feature>
<protein>
    <submittedName>
        <fullName evidence="8">23S rRNA (Uracil1939-C5)-methyltransferase</fullName>
        <ecNumber evidence="8">2.1.1.190</ecNumber>
    </submittedName>
</protein>
<name>A0A839ZW96_9CAUL</name>
<dbReference type="PROSITE" id="PS01230">
    <property type="entry name" value="TRMA_1"/>
    <property type="match status" value="1"/>
</dbReference>
<dbReference type="Gene3D" id="2.40.50.1070">
    <property type="match status" value="1"/>
</dbReference>
<dbReference type="PROSITE" id="PS51687">
    <property type="entry name" value="SAM_MT_RNA_M5U"/>
    <property type="match status" value="1"/>
</dbReference>
<evidence type="ECO:0000313" key="9">
    <source>
        <dbReference type="Proteomes" id="UP000530564"/>
    </source>
</evidence>
<dbReference type="EMBL" id="JACIDK010000001">
    <property type="protein sequence ID" value="MBB3889683.1"/>
    <property type="molecule type" value="Genomic_DNA"/>
</dbReference>
<dbReference type="PANTHER" id="PTHR11061:SF49">
    <property type="entry name" value="23S RRNA (URACIL(1939)-C(5))-METHYLTRANSFERASE RLMD"/>
    <property type="match status" value="1"/>
</dbReference>
<dbReference type="Gene3D" id="3.40.50.150">
    <property type="entry name" value="Vaccinia Virus protein VP39"/>
    <property type="match status" value="1"/>
</dbReference>
<feature type="binding site" evidence="6">
    <location>
        <position position="312"/>
    </location>
    <ligand>
        <name>S-adenosyl-L-methionine</name>
        <dbReference type="ChEBI" id="CHEBI:59789"/>
    </ligand>
</feature>
<proteinExistence type="inferred from homology"/>
<feature type="binding site" evidence="6">
    <location>
        <position position="265"/>
    </location>
    <ligand>
        <name>S-adenosyl-L-methionine</name>
        <dbReference type="ChEBI" id="CHEBI:59789"/>
    </ligand>
</feature>
<dbReference type="GO" id="GO:0070041">
    <property type="term" value="F:rRNA (uridine-C5-)-methyltransferase activity"/>
    <property type="evidence" value="ECO:0007669"/>
    <property type="project" value="TreeGrafter"/>
</dbReference>